<dbReference type="PIRSF" id="PIRSF016661">
    <property type="entry name" value="BioY"/>
    <property type="match status" value="1"/>
</dbReference>
<proteinExistence type="inferred from homology"/>
<dbReference type="Gene3D" id="1.10.1760.20">
    <property type="match status" value="1"/>
</dbReference>
<comment type="similarity">
    <text evidence="1 2">Belongs to the BioY family.</text>
</comment>
<dbReference type="AlphaFoldDB" id="A0A9J6ZBM4"/>
<keyword evidence="2 3" id="KW-0472">Membrane</keyword>
<dbReference type="GO" id="GO:0015225">
    <property type="term" value="F:biotin transmembrane transporter activity"/>
    <property type="evidence" value="ECO:0007669"/>
    <property type="project" value="UniProtKB-UniRule"/>
</dbReference>
<feature type="transmembrane region" description="Helical" evidence="3">
    <location>
        <begin position="9"/>
        <end position="27"/>
    </location>
</feature>
<dbReference type="InterPro" id="IPR003784">
    <property type="entry name" value="BioY"/>
</dbReference>
<keyword evidence="2" id="KW-0813">Transport</keyword>
<evidence type="ECO:0000313" key="5">
    <source>
        <dbReference type="Proteomes" id="UP001056756"/>
    </source>
</evidence>
<feature type="transmembrane region" description="Helical" evidence="3">
    <location>
        <begin position="161"/>
        <end position="181"/>
    </location>
</feature>
<protein>
    <recommendedName>
        <fullName evidence="2">Biotin transporter</fullName>
    </recommendedName>
</protein>
<dbReference type="Proteomes" id="UP001056756">
    <property type="component" value="Chromosome"/>
</dbReference>
<gene>
    <name evidence="4" type="ORF">NAG76_16945</name>
</gene>
<evidence type="ECO:0000256" key="1">
    <source>
        <dbReference type="ARBA" id="ARBA00010692"/>
    </source>
</evidence>
<feature type="transmembrane region" description="Helical" evidence="3">
    <location>
        <begin position="89"/>
        <end position="108"/>
    </location>
</feature>
<evidence type="ECO:0000313" key="4">
    <source>
        <dbReference type="EMBL" id="URN93506.1"/>
    </source>
</evidence>
<feature type="transmembrane region" description="Helical" evidence="3">
    <location>
        <begin position="33"/>
        <end position="50"/>
    </location>
</feature>
<evidence type="ECO:0000256" key="2">
    <source>
        <dbReference type="PIRNR" id="PIRNR016661"/>
    </source>
</evidence>
<feature type="transmembrane region" description="Helical" evidence="3">
    <location>
        <begin position="120"/>
        <end position="141"/>
    </location>
</feature>
<dbReference type="EMBL" id="CP097899">
    <property type="protein sequence ID" value="URN93506.1"/>
    <property type="molecule type" value="Genomic_DNA"/>
</dbReference>
<dbReference type="Pfam" id="PF02632">
    <property type="entry name" value="BioY"/>
    <property type="match status" value="1"/>
</dbReference>
<keyword evidence="2" id="KW-1003">Cell membrane</keyword>
<reference evidence="4" key="1">
    <citation type="submission" date="2022-05" db="EMBL/GenBank/DDBJ databases">
        <title>Novel bacterial taxa in a minimal lignocellulolytic consortium and its capacity to transform plastics disclosed by genome-resolved metagenomics.</title>
        <authorList>
            <person name="Rodriguez C.A.D."/>
            <person name="Diaz-Garcia L."/>
            <person name="Herrera K."/>
            <person name="Tarazona N.A."/>
            <person name="Sproer C."/>
            <person name="Overmann J."/>
            <person name="Jimenez D.J."/>
        </authorList>
    </citation>
    <scope>NUCLEOTIDE SEQUENCE</scope>
    <source>
        <strain evidence="4">MAG5</strain>
    </source>
</reference>
<dbReference type="KEGG" id="plig:NAG76_16945"/>
<comment type="subcellular location">
    <subcellularLocation>
        <location evidence="2">Cell membrane</location>
        <topology evidence="2">Multi-pass membrane protein</topology>
    </subcellularLocation>
</comment>
<feature type="transmembrane region" description="Helical" evidence="3">
    <location>
        <begin position="57"/>
        <end position="83"/>
    </location>
</feature>
<keyword evidence="3" id="KW-0812">Transmembrane</keyword>
<dbReference type="PANTHER" id="PTHR34295:SF1">
    <property type="entry name" value="BIOTIN TRANSPORTER BIOY"/>
    <property type="match status" value="1"/>
</dbReference>
<keyword evidence="3" id="KW-1133">Transmembrane helix</keyword>
<dbReference type="PANTHER" id="PTHR34295">
    <property type="entry name" value="BIOTIN TRANSPORTER BIOY"/>
    <property type="match status" value="1"/>
</dbReference>
<accession>A0A9J6ZBM4</accession>
<evidence type="ECO:0000256" key="3">
    <source>
        <dbReference type="SAM" id="Phobius"/>
    </source>
</evidence>
<name>A0A9J6ZBM4_9BACL</name>
<sequence length="192" mass="21614">MKVNWFHSLIYTPLFSALFIIFTLTQIKLPFSPVPFTLQTLGVILAGVYLKPQAAFISIFIVIILALIGLPVFGGESGLTYILGSTGGFIFYFPFGALIISHLTHFVLNFDSNKPSKLRLVTYFSVVFTLFGLVMPYIFGIPWFINVLDVSFVTAMKMACYPYLIFDFVKIIIAVAVLITMKKTVLFIRLQQ</sequence>
<dbReference type="GO" id="GO:0005886">
    <property type="term" value="C:plasma membrane"/>
    <property type="evidence" value="ECO:0007669"/>
    <property type="project" value="UniProtKB-SubCell"/>
</dbReference>
<organism evidence="4 5">
    <name type="scientific">Candidatus Pristimantibacillus lignocellulolyticus</name>
    <dbReference type="NCBI Taxonomy" id="2994561"/>
    <lineage>
        <taxon>Bacteria</taxon>
        <taxon>Bacillati</taxon>
        <taxon>Bacillota</taxon>
        <taxon>Bacilli</taxon>
        <taxon>Bacillales</taxon>
        <taxon>Paenibacillaceae</taxon>
        <taxon>Candidatus Pristimantibacillus</taxon>
    </lineage>
</organism>